<organism evidence="1 2">
    <name type="scientific">Tolypothrix bouteillei VB521301</name>
    <dbReference type="NCBI Taxonomy" id="1479485"/>
    <lineage>
        <taxon>Bacteria</taxon>
        <taxon>Bacillati</taxon>
        <taxon>Cyanobacteriota</taxon>
        <taxon>Cyanophyceae</taxon>
        <taxon>Nostocales</taxon>
        <taxon>Tolypothrichaceae</taxon>
        <taxon>Tolypothrix</taxon>
    </lineage>
</organism>
<sequence>MDKFISLEEFKQLLEQEQKCPEFLPKPLQALWYDKKGDWNRAHEIVQDASDADSAWVHAYLHRKEGDPSNARYWYRRSNQPESKESLTQEWEQIASCLLVKVKQTWMQMN</sequence>
<comment type="caution">
    <text evidence="1">The sequence shown here is derived from an EMBL/GenBank/DDBJ whole genome shotgun (WGS) entry which is preliminary data.</text>
</comment>
<evidence type="ECO:0000313" key="1">
    <source>
        <dbReference type="EMBL" id="KAF3886687.1"/>
    </source>
</evidence>
<keyword evidence="2" id="KW-1185">Reference proteome</keyword>
<dbReference type="AlphaFoldDB" id="A0A8S9T3Y0"/>
<dbReference type="SUPFAM" id="SSF81901">
    <property type="entry name" value="HCP-like"/>
    <property type="match status" value="1"/>
</dbReference>
<reference evidence="1" key="1">
    <citation type="journal article" date="2015" name="Genome Announc.">
        <title>Draft Genome Sequence of Tolypothrix boutellei Strain VB521301.</title>
        <authorList>
            <person name="Chandrababunaidu M.M."/>
            <person name="Singh D."/>
            <person name="Sen D."/>
            <person name="Bhan S."/>
            <person name="Das S."/>
            <person name="Gupta A."/>
            <person name="Adhikary S.P."/>
            <person name="Tripathy S."/>
        </authorList>
    </citation>
    <scope>NUCLEOTIDE SEQUENCE</scope>
    <source>
        <strain evidence="1">VB521301</strain>
    </source>
</reference>
<reference evidence="1" key="2">
    <citation type="submission" date="2019-11" db="EMBL/GenBank/DDBJ databases">
        <title>Improved Assembly of Tolypothrix boutellei genome.</title>
        <authorList>
            <person name="Sarangi A.N."/>
            <person name="Mukherjee M."/>
            <person name="Ghosh S."/>
            <person name="Singh D."/>
            <person name="Das A."/>
            <person name="Kant S."/>
            <person name="Prusty A."/>
            <person name="Tripathy S."/>
        </authorList>
    </citation>
    <scope>NUCLEOTIDE SEQUENCE</scope>
    <source>
        <strain evidence="1">VB521301</strain>
    </source>
</reference>
<gene>
    <name evidence="1" type="ORF">DA73_0400015280</name>
</gene>
<protein>
    <submittedName>
        <fullName evidence="1">Uncharacterized protein</fullName>
    </submittedName>
</protein>
<proteinExistence type="predicted"/>
<evidence type="ECO:0000313" key="2">
    <source>
        <dbReference type="Proteomes" id="UP000029738"/>
    </source>
</evidence>
<dbReference type="Proteomes" id="UP000029738">
    <property type="component" value="Unassembled WGS sequence"/>
</dbReference>
<accession>A0A8S9T3Y0</accession>
<dbReference type="RefSeq" id="WP_038086512.1">
    <property type="nucleotide sequence ID" value="NZ_JHEG04000001.1"/>
</dbReference>
<name>A0A8S9T3Y0_9CYAN</name>
<dbReference type="EMBL" id="JHEG04000001">
    <property type="protein sequence ID" value="KAF3886687.1"/>
    <property type="molecule type" value="Genomic_DNA"/>
</dbReference>